<comment type="caution">
    <text evidence="2">The sequence shown here is derived from an EMBL/GenBank/DDBJ whole genome shotgun (WGS) entry which is preliminary data.</text>
</comment>
<proteinExistence type="predicted"/>
<accession>A0A7Z0BSY6</accession>
<dbReference type="GO" id="GO:0017168">
    <property type="term" value="F:5-oxoprolinase (ATP-hydrolyzing) activity"/>
    <property type="evidence" value="ECO:0007669"/>
    <property type="project" value="TreeGrafter"/>
</dbReference>
<evidence type="ECO:0000313" key="2">
    <source>
        <dbReference type="EMBL" id="NYH94639.1"/>
    </source>
</evidence>
<keyword evidence="3" id="KW-1185">Reference proteome</keyword>
<dbReference type="EMBL" id="JACBZF010000002">
    <property type="protein sequence ID" value="NYH94639.1"/>
    <property type="molecule type" value="Genomic_DNA"/>
</dbReference>
<dbReference type="Pfam" id="PF02538">
    <property type="entry name" value="Hydantoinase_B"/>
    <property type="match status" value="1"/>
</dbReference>
<dbReference type="InterPro" id="IPR045079">
    <property type="entry name" value="Oxoprolinase-like"/>
</dbReference>
<dbReference type="GO" id="GO:0006749">
    <property type="term" value="P:glutathione metabolic process"/>
    <property type="evidence" value="ECO:0007669"/>
    <property type="project" value="TreeGrafter"/>
</dbReference>
<sequence>MTNSLLTDPEVLEANFPVRIEEFAIREGSGGHGLHRGGNGALRRIRFLEPMSAGILSGRRVHAPFGLLGGEDGARGANRIERADGSVETLGPVASAELQPGDAFVIETPGGGAFGREER</sequence>
<feature type="domain" description="Hydantoinase B/oxoprolinase" evidence="1">
    <location>
        <begin position="1"/>
        <end position="116"/>
    </location>
</feature>
<reference evidence="2 3" key="1">
    <citation type="submission" date="2020-07" db="EMBL/GenBank/DDBJ databases">
        <title>Genomic Encyclopedia of Type Strains, Phase IV (KMG-IV): sequencing the most valuable type-strain genomes for metagenomic binning, comparative biology and taxonomic classification.</title>
        <authorList>
            <person name="Goeker M."/>
        </authorList>
    </citation>
    <scope>NUCLEOTIDE SEQUENCE [LARGE SCALE GENOMIC DNA]</scope>
    <source>
        <strain evidence="2 3">DSM 29043</strain>
    </source>
</reference>
<dbReference type="Proteomes" id="UP000522081">
    <property type="component" value="Unassembled WGS sequence"/>
</dbReference>
<gene>
    <name evidence="2" type="ORF">FHS75_000958</name>
</gene>
<organism evidence="2 3">
    <name type="scientific">Novosphingobium marinum</name>
    <dbReference type="NCBI Taxonomy" id="1514948"/>
    <lineage>
        <taxon>Bacteria</taxon>
        <taxon>Pseudomonadati</taxon>
        <taxon>Pseudomonadota</taxon>
        <taxon>Alphaproteobacteria</taxon>
        <taxon>Sphingomonadales</taxon>
        <taxon>Sphingomonadaceae</taxon>
        <taxon>Novosphingobium</taxon>
    </lineage>
</organism>
<dbReference type="GO" id="GO:0005829">
    <property type="term" value="C:cytosol"/>
    <property type="evidence" value="ECO:0007669"/>
    <property type="project" value="TreeGrafter"/>
</dbReference>
<dbReference type="PANTHER" id="PTHR11365">
    <property type="entry name" value="5-OXOPROLINASE RELATED"/>
    <property type="match status" value="1"/>
</dbReference>
<protein>
    <submittedName>
        <fullName evidence="2">N-methylhydantoinase B/oxoprolinase/acetone carboxylase alpha subunit</fullName>
    </submittedName>
</protein>
<dbReference type="InterPro" id="IPR003692">
    <property type="entry name" value="Hydantoinase_B"/>
</dbReference>
<evidence type="ECO:0000259" key="1">
    <source>
        <dbReference type="Pfam" id="PF02538"/>
    </source>
</evidence>
<dbReference type="AlphaFoldDB" id="A0A7Z0BSY6"/>
<evidence type="ECO:0000313" key="3">
    <source>
        <dbReference type="Proteomes" id="UP000522081"/>
    </source>
</evidence>
<dbReference type="PANTHER" id="PTHR11365:SF23">
    <property type="entry name" value="HYPOTHETICAL 5-OXOPROLINASE (EUROFUNG)-RELATED"/>
    <property type="match status" value="1"/>
</dbReference>
<name>A0A7Z0BSY6_9SPHN</name>